<feature type="region of interest" description="Disordered" evidence="2">
    <location>
        <begin position="61"/>
        <end position="89"/>
    </location>
</feature>
<evidence type="ECO:0008006" key="6">
    <source>
        <dbReference type="Google" id="ProtNLM"/>
    </source>
</evidence>
<organism evidence="4 5">
    <name type="scientific">Emiliania huxleyi (strain CCMP1516)</name>
    <dbReference type="NCBI Taxonomy" id="280463"/>
    <lineage>
        <taxon>Eukaryota</taxon>
        <taxon>Haptista</taxon>
        <taxon>Haptophyta</taxon>
        <taxon>Prymnesiophyceae</taxon>
        <taxon>Isochrysidales</taxon>
        <taxon>Noelaerhabdaceae</taxon>
        <taxon>Emiliania</taxon>
    </lineage>
</organism>
<keyword evidence="5" id="KW-1185">Reference proteome</keyword>
<dbReference type="KEGG" id="ehx:EMIHUDRAFT_245111"/>
<keyword evidence="3" id="KW-0732">Signal</keyword>
<keyword evidence="1" id="KW-0175">Coiled coil</keyword>
<feature type="coiled-coil region" evidence="1">
    <location>
        <begin position="195"/>
        <end position="236"/>
    </location>
</feature>
<protein>
    <recommendedName>
        <fullName evidence="6">N-acetyltransferase domain-containing protein</fullName>
    </recommendedName>
</protein>
<evidence type="ECO:0000256" key="1">
    <source>
        <dbReference type="SAM" id="Coils"/>
    </source>
</evidence>
<dbReference type="PaxDb" id="2903-EOD16442"/>
<evidence type="ECO:0000313" key="5">
    <source>
        <dbReference type="Proteomes" id="UP000013827"/>
    </source>
</evidence>
<evidence type="ECO:0000313" key="4">
    <source>
        <dbReference type="EnsemblProtists" id="EOD16442"/>
    </source>
</evidence>
<feature type="signal peptide" evidence="3">
    <location>
        <begin position="1"/>
        <end position="20"/>
    </location>
</feature>
<reference evidence="4" key="2">
    <citation type="submission" date="2024-10" db="UniProtKB">
        <authorList>
            <consortium name="EnsemblProtists"/>
        </authorList>
    </citation>
    <scope>IDENTIFICATION</scope>
</reference>
<dbReference type="Proteomes" id="UP000013827">
    <property type="component" value="Unassembled WGS sequence"/>
</dbReference>
<dbReference type="HOGENOM" id="CLU_661281_0_0_1"/>
<sequence>MSHSAVLLLGLVACDGLVATLPPAPLDARRAGCLQLAGNKRRKARGREAALRLAGLGDRPLADDQGDLEPRRPWRPWRGAGAKKRGGRQTALASQVDELSRALSTAASVARLLASTNATLPQAALRAAAPLCDATGFAARARKKGARTAPVRWRGKEALPRGEGATRESFANLLADLRRLSARVAASAATSAALQQALDEKVATLSAQLSALRARATHAESAAAELQGELQGVQQAGEAGSQEATQWDDYLLSRDTPILRSLAQCHAHLAAGAGLQLRCIHSEAARQAGKWSRTAPRPYELAVRNEAEEIFVAFKLQLAAPVRPWHSPHTRRLVVTHVGVPEPFRRRGVLSRTMDALAEAVLPDEIEVDRVLSDTMRAYCCSRGYDLVPAQPGDALTVCLLGSCFLLRNLLGTLLL</sequence>
<name>A0A0D3IYV7_EMIH1</name>
<dbReference type="EnsemblProtists" id="EOD16442">
    <property type="protein sequence ID" value="EOD16442"/>
    <property type="gene ID" value="EMIHUDRAFT_245111"/>
</dbReference>
<dbReference type="AlphaFoldDB" id="A0A0D3IYV7"/>
<feature type="chain" id="PRO_5044275315" description="N-acetyltransferase domain-containing protein" evidence="3">
    <location>
        <begin position="21"/>
        <end position="416"/>
    </location>
</feature>
<evidence type="ECO:0000256" key="2">
    <source>
        <dbReference type="SAM" id="MobiDB-lite"/>
    </source>
</evidence>
<accession>A0A0D3IYV7</accession>
<dbReference type="GeneID" id="17262589"/>
<proteinExistence type="predicted"/>
<reference evidence="5" key="1">
    <citation type="journal article" date="2013" name="Nature">
        <title>Pan genome of the phytoplankton Emiliania underpins its global distribution.</title>
        <authorList>
            <person name="Read B.A."/>
            <person name="Kegel J."/>
            <person name="Klute M.J."/>
            <person name="Kuo A."/>
            <person name="Lefebvre S.C."/>
            <person name="Maumus F."/>
            <person name="Mayer C."/>
            <person name="Miller J."/>
            <person name="Monier A."/>
            <person name="Salamov A."/>
            <person name="Young J."/>
            <person name="Aguilar M."/>
            <person name="Claverie J.M."/>
            <person name="Frickenhaus S."/>
            <person name="Gonzalez K."/>
            <person name="Herman E.K."/>
            <person name="Lin Y.C."/>
            <person name="Napier J."/>
            <person name="Ogata H."/>
            <person name="Sarno A.F."/>
            <person name="Shmutz J."/>
            <person name="Schroeder D."/>
            <person name="de Vargas C."/>
            <person name="Verret F."/>
            <person name="von Dassow P."/>
            <person name="Valentin K."/>
            <person name="Van de Peer Y."/>
            <person name="Wheeler G."/>
            <person name="Dacks J.B."/>
            <person name="Delwiche C.F."/>
            <person name="Dyhrman S.T."/>
            <person name="Glockner G."/>
            <person name="John U."/>
            <person name="Richards T."/>
            <person name="Worden A.Z."/>
            <person name="Zhang X."/>
            <person name="Grigoriev I.V."/>
            <person name="Allen A.E."/>
            <person name="Bidle K."/>
            <person name="Borodovsky M."/>
            <person name="Bowler C."/>
            <person name="Brownlee C."/>
            <person name="Cock J.M."/>
            <person name="Elias M."/>
            <person name="Gladyshev V.N."/>
            <person name="Groth M."/>
            <person name="Guda C."/>
            <person name="Hadaegh A."/>
            <person name="Iglesias-Rodriguez M.D."/>
            <person name="Jenkins J."/>
            <person name="Jones B.M."/>
            <person name="Lawson T."/>
            <person name="Leese F."/>
            <person name="Lindquist E."/>
            <person name="Lobanov A."/>
            <person name="Lomsadze A."/>
            <person name="Malik S.B."/>
            <person name="Marsh M.E."/>
            <person name="Mackinder L."/>
            <person name="Mock T."/>
            <person name="Mueller-Roeber B."/>
            <person name="Pagarete A."/>
            <person name="Parker M."/>
            <person name="Probert I."/>
            <person name="Quesneville H."/>
            <person name="Raines C."/>
            <person name="Rensing S.A."/>
            <person name="Riano-Pachon D.M."/>
            <person name="Richier S."/>
            <person name="Rokitta S."/>
            <person name="Shiraiwa Y."/>
            <person name="Soanes D.M."/>
            <person name="van der Giezen M."/>
            <person name="Wahlund T.M."/>
            <person name="Williams B."/>
            <person name="Wilson W."/>
            <person name="Wolfe G."/>
            <person name="Wurch L.L."/>
        </authorList>
    </citation>
    <scope>NUCLEOTIDE SEQUENCE</scope>
</reference>
<evidence type="ECO:0000256" key="3">
    <source>
        <dbReference type="SAM" id="SignalP"/>
    </source>
</evidence>
<dbReference type="RefSeq" id="XP_005768871.1">
    <property type="nucleotide sequence ID" value="XM_005768814.1"/>
</dbReference>